<proteinExistence type="predicted"/>
<accession>A0A843WY28</accession>
<reference evidence="1" key="1">
    <citation type="submission" date="2017-07" db="EMBL/GenBank/DDBJ databases">
        <title>Taro Niue Genome Assembly and Annotation.</title>
        <authorList>
            <person name="Atibalentja N."/>
            <person name="Keating K."/>
            <person name="Fields C.J."/>
        </authorList>
    </citation>
    <scope>NUCLEOTIDE SEQUENCE</scope>
    <source>
        <strain evidence="1">Niue_2</strain>
        <tissue evidence="1">Leaf</tissue>
    </source>
</reference>
<name>A0A843WY28_COLES</name>
<gene>
    <name evidence="1" type="ORF">Taro_046049</name>
</gene>
<organism evidence="1 2">
    <name type="scientific">Colocasia esculenta</name>
    <name type="common">Wild taro</name>
    <name type="synonym">Arum esculentum</name>
    <dbReference type="NCBI Taxonomy" id="4460"/>
    <lineage>
        <taxon>Eukaryota</taxon>
        <taxon>Viridiplantae</taxon>
        <taxon>Streptophyta</taxon>
        <taxon>Embryophyta</taxon>
        <taxon>Tracheophyta</taxon>
        <taxon>Spermatophyta</taxon>
        <taxon>Magnoliopsida</taxon>
        <taxon>Liliopsida</taxon>
        <taxon>Araceae</taxon>
        <taxon>Aroideae</taxon>
        <taxon>Colocasieae</taxon>
        <taxon>Colocasia</taxon>
    </lineage>
</organism>
<dbReference type="OrthoDB" id="1699974at2759"/>
<sequence length="292" mass="33460">MALSQDREWLLVGVENRLTPPVTLLYHGEHLREVISEGTIIRRSGWGWDDEKNMSVPPSEDAWEEMFTVSLGLMDLNTATTGQFLQIFMDEEDYWEEVDDTLILLHTTLVSSPTPEVWSLDGRASQLICECRGGNLRVEVSRYPKRALGVLKARFTILVKRRNYPIKTQAKIAMAYCVLHNFIRMEGGLDYIFRRGQCDELVEGDEDVQQDDHVPRNEAARGDIFRNELATRLWIQHTARGYEQIILWHEGHACMITVVLECPYGKGHCGKRTSKTSKSYGRSFYACPQSTS</sequence>
<keyword evidence="2" id="KW-1185">Reference proteome</keyword>
<evidence type="ECO:0008006" key="3">
    <source>
        <dbReference type="Google" id="ProtNLM"/>
    </source>
</evidence>
<dbReference type="Proteomes" id="UP000652761">
    <property type="component" value="Unassembled WGS sequence"/>
</dbReference>
<comment type="caution">
    <text evidence="1">The sequence shown here is derived from an EMBL/GenBank/DDBJ whole genome shotgun (WGS) entry which is preliminary data.</text>
</comment>
<dbReference type="AlphaFoldDB" id="A0A843WY28"/>
<evidence type="ECO:0000313" key="2">
    <source>
        <dbReference type="Proteomes" id="UP000652761"/>
    </source>
</evidence>
<dbReference type="EMBL" id="NMUH01005572">
    <property type="protein sequence ID" value="MQM13127.1"/>
    <property type="molecule type" value="Genomic_DNA"/>
</dbReference>
<evidence type="ECO:0000313" key="1">
    <source>
        <dbReference type="EMBL" id="MQM13127.1"/>
    </source>
</evidence>
<protein>
    <recommendedName>
        <fullName evidence="3">DDE Tnp4 domain-containing protein</fullName>
    </recommendedName>
</protein>